<name>K1TXU3_9ZZZZ</name>
<evidence type="ECO:0000256" key="1">
    <source>
        <dbReference type="ARBA" id="ARBA00022603"/>
    </source>
</evidence>
<dbReference type="NCBIfam" id="TIGR00479">
    <property type="entry name" value="rumA"/>
    <property type="match status" value="1"/>
</dbReference>
<dbReference type="InterPro" id="IPR010280">
    <property type="entry name" value="U5_MeTrfase_fam"/>
</dbReference>
<dbReference type="AlphaFoldDB" id="K1TXU3"/>
<dbReference type="InterPro" id="IPR029063">
    <property type="entry name" value="SAM-dependent_MTases_sf"/>
</dbReference>
<reference evidence="4" key="1">
    <citation type="journal article" date="2013" name="Environ. Microbiol.">
        <title>Microbiota from the distal guts of lean and obese adolescents exhibit partial functional redundancy besides clear differences in community structure.</title>
        <authorList>
            <person name="Ferrer M."/>
            <person name="Ruiz A."/>
            <person name="Lanza F."/>
            <person name="Haange S.B."/>
            <person name="Oberbach A."/>
            <person name="Till H."/>
            <person name="Bargiela R."/>
            <person name="Campoy C."/>
            <person name="Segura M.T."/>
            <person name="Richter M."/>
            <person name="von Bergen M."/>
            <person name="Seifert J."/>
            <person name="Suarez A."/>
        </authorList>
    </citation>
    <scope>NUCLEOTIDE SEQUENCE</scope>
</reference>
<dbReference type="PROSITE" id="PS01230">
    <property type="entry name" value="TRMA_1"/>
    <property type="match status" value="1"/>
</dbReference>
<protein>
    <submittedName>
        <fullName evidence="4">RNA methyltransferase, TrmA family</fullName>
    </submittedName>
</protein>
<sequence>INRDRTNVILGKECVTIWGNDCIYDVLCGVKVRLSPLSFYQVNHDVAQQLYEKAAEYACLSGKETVLDMYCGTGTIGLSMAKKAKRIIGAEIVPEAVLDAKRNALENGIENAEFICADAGEAAQELSSRGIKPDVVLLDPPRKGCSEMLLAEIVKMSPERIVYVSCDPSTLARDCSRLKDLGYETKRLAAADLFPRTVHVESVALLTKQK</sequence>
<dbReference type="CDD" id="cd02440">
    <property type="entry name" value="AdoMet_MTases"/>
    <property type="match status" value="1"/>
</dbReference>
<comment type="caution">
    <text evidence="4">The sequence shown here is derived from an EMBL/GenBank/DDBJ whole genome shotgun (WGS) entry which is preliminary data.</text>
</comment>
<dbReference type="EMBL" id="AJWY01007425">
    <property type="protein sequence ID" value="EKC64031.1"/>
    <property type="molecule type" value="Genomic_DNA"/>
</dbReference>
<keyword evidence="3" id="KW-0949">S-adenosyl-L-methionine</keyword>
<keyword evidence="2 4" id="KW-0808">Transferase</keyword>
<dbReference type="PANTHER" id="PTHR11061">
    <property type="entry name" value="RNA M5U METHYLTRANSFERASE"/>
    <property type="match status" value="1"/>
</dbReference>
<dbReference type="PROSITE" id="PS51687">
    <property type="entry name" value="SAM_MT_RNA_M5U"/>
    <property type="match status" value="1"/>
</dbReference>
<dbReference type="Pfam" id="PF05958">
    <property type="entry name" value="tRNA_U5-meth_tr"/>
    <property type="match status" value="1"/>
</dbReference>
<evidence type="ECO:0000313" key="4">
    <source>
        <dbReference type="EMBL" id="EKC64031.1"/>
    </source>
</evidence>
<evidence type="ECO:0000256" key="2">
    <source>
        <dbReference type="ARBA" id="ARBA00022679"/>
    </source>
</evidence>
<dbReference type="InterPro" id="IPR030390">
    <property type="entry name" value="MeTrfase_TrmA_AS"/>
</dbReference>
<evidence type="ECO:0000256" key="3">
    <source>
        <dbReference type="ARBA" id="ARBA00022691"/>
    </source>
</evidence>
<keyword evidence="1 4" id="KW-0489">Methyltransferase</keyword>
<gene>
    <name evidence="4" type="ORF">LEA_11037</name>
</gene>
<feature type="non-terminal residue" evidence="4">
    <location>
        <position position="1"/>
    </location>
</feature>
<proteinExistence type="predicted"/>
<dbReference type="SUPFAM" id="SSF53335">
    <property type="entry name" value="S-adenosyl-L-methionine-dependent methyltransferases"/>
    <property type="match status" value="1"/>
</dbReference>
<dbReference type="GO" id="GO:0070475">
    <property type="term" value="P:rRNA base methylation"/>
    <property type="evidence" value="ECO:0007669"/>
    <property type="project" value="TreeGrafter"/>
</dbReference>
<dbReference type="PANTHER" id="PTHR11061:SF30">
    <property type="entry name" value="TRNA (URACIL(54)-C(5))-METHYLTRANSFERASE"/>
    <property type="match status" value="1"/>
</dbReference>
<accession>K1TXU3</accession>
<dbReference type="FunFam" id="3.40.50.150:FF:000009">
    <property type="entry name" value="23S rRNA (Uracil(1939)-C(5))-methyltransferase RlmD"/>
    <property type="match status" value="1"/>
</dbReference>
<organism evidence="4">
    <name type="scientific">human gut metagenome</name>
    <dbReference type="NCBI Taxonomy" id="408170"/>
    <lineage>
        <taxon>unclassified sequences</taxon>
        <taxon>metagenomes</taxon>
        <taxon>organismal metagenomes</taxon>
    </lineage>
</organism>
<dbReference type="Gene3D" id="3.40.50.150">
    <property type="entry name" value="Vaccinia Virus protein VP39"/>
    <property type="match status" value="1"/>
</dbReference>
<dbReference type="GO" id="GO:0070041">
    <property type="term" value="F:rRNA (uridine-C5-)-methyltransferase activity"/>
    <property type="evidence" value="ECO:0007669"/>
    <property type="project" value="TreeGrafter"/>
</dbReference>